<evidence type="ECO:0000313" key="2">
    <source>
        <dbReference type="EMBL" id="PJF48333.1"/>
    </source>
</evidence>
<dbReference type="InterPro" id="IPR012505">
    <property type="entry name" value="YbbR"/>
</dbReference>
<dbReference type="InterPro" id="IPR053154">
    <property type="entry name" value="c-di-AMP_regulator"/>
</dbReference>
<dbReference type="Pfam" id="PF07949">
    <property type="entry name" value="YbbR"/>
    <property type="match status" value="2"/>
</dbReference>
<name>A0A2M8QEU6_9CHLR</name>
<dbReference type="Proteomes" id="UP000230790">
    <property type="component" value="Unassembled WGS sequence"/>
</dbReference>
<evidence type="ECO:0000313" key="3">
    <source>
        <dbReference type="Proteomes" id="UP000230790"/>
    </source>
</evidence>
<dbReference type="PANTHER" id="PTHR37804">
    <property type="entry name" value="CDAA REGULATORY PROTEIN CDAR"/>
    <property type="match status" value="1"/>
</dbReference>
<feature type="region of interest" description="Disordered" evidence="1">
    <location>
        <begin position="401"/>
        <end position="424"/>
    </location>
</feature>
<dbReference type="Gene3D" id="2.170.120.30">
    <property type="match status" value="2"/>
</dbReference>
<evidence type="ECO:0008006" key="4">
    <source>
        <dbReference type="Google" id="ProtNLM"/>
    </source>
</evidence>
<sequence length="424" mass="44532">MARWLTNNVSLMILAVLLAVFVWGASSLQQDPIVENTLVAPVVIVSPPAAGQTVSASTLPTNVIARIRAPQSTFEALGANGVQVPVDLSLLGVGQHVVKLEPTIRAAPAMLLSYRPLTASITIEQITEVRVPIRVVVEGTPAIGYQAQLPSVEPTQAIVTGAQQLVSRVASVDAVINVEGARSSVQQNVLLIARDQDNNLVPNVGITPSIAAVRVPMEQLSNFKDLAVRVRPTGQPAEGYAITSISASPQVVTVFGPRDAIQQLPGFIDTLEVSVAGATQDVEQRVGLNLPPNVSPIADNMTVLVRVRIEPQQGALTVSRRPVVIGITETLSVKVSPLAVDIVLAGPQPTLNKLTRDSVRVEVDATGLGVGVHQLTPKVIVPEGVAVQSVIPTTVQIEVTEATTGDARPPDGPTAQTYASQRTS</sequence>
<proteinExistence type="predicted"/>
<protein>
    <recommendedName>
        <fullName evidence="4">YbbR-like domain-containing protein</fullName>
    </recommendedName>
</protein>
<accession>A0A2M8QEU6</accession>
<gene>
    <name evidence="2" type="ORF">CUN48_03985</name>
</gene>
<dbReference type="PANTHER" id="PTHR37804:SF1">
    <property type="entry name" value="CDAA REGULATORY PROTEIN CDAR"/>
    <property type="match status" value="1"/>
</dbReference>
<comment type="caution">
    <text evidence="2">The sequence shown here is derived from an EMBL/GenBank/DDBJ whole genome shotgun (WGS) entry which is preliminary data.</text>
</comment>
<reference evidence="2 3" key="1">
    <citation type="submission" date="2017-11" db="EMBL/GenBank/DDBJ databases">
        <title>Evolution of Phototrophy in the Chloroflexi Phylum Driven by Horizontal Gene Transfer.</title>
        <authorList>
            <person name="Ward L.M."/>
            <person name="Hemp J."/>
            <person name="Shih P.M."/>
            <person name="Mcglynn S.E."/>
            <person name="Fischer W."/>
        </authorList>
    </citation>
    <scope>NUCLEOTIDE SEQUENCE [LARGE SCALE GENOMIC DNA]</scope>
    <source>
        <strain evidence="2">JP3_7</strain>
    </source>
</reference>
<dbReference type="EMBL" id="PGTN01000017">
    <property type="protein sequence ID" value="PJF48333.1"/>
    <property type="molecule type" value="Genomic_DNA"/>
</dbReference>
<dbReference type="AlphaFoldDB" id="A0A2M8QEU6"/>
<dbReference type="Gene3D" id="2.170.120.40">
    <property type="entry name" value="YbbR-like domain"/>
    <property type="match status" value="2"/>
</dbReference>
<organism evidence="2 3">
    <name type="scientific">Candidatus Thermofonsia Clade 3 bacterium</name>
    <dbReference type="NCBI Taxonomy" id="2364212"/>
    <lineage>
        <taxon>Bacteria</taxon>
        <taxon>Bacillati</taxon>
        <taxon>Chloroflexota</taxon>
        <taxon>Candidatus Thermofontia</taxon>
        <taxon>Candidatus Thermofonsia Clade 3</taxon>
    </lineage>
</organism>
<evidence type="ECO:0000256" key="1">
    <source>
        <dbReference type="SAM" id="MobiDB-lite"/>
    </source>
</evidence>
<feature type="compositionally biased region" description="Polar residues" evidence="1">
    <location>
        <begin position="414"/>
        <end position="424"/>
    </location>
</feature>